<dbReference type="PANTHER" id="PTHR43433">
    <property type="entry name" value="HYDROLASE, ALPHA/BETA FOLD FAMILY PROTEIN"/>
    <property type="match status" value="1"/>
</dbReference>
<comment type="caution">
    <text evidence="2">The sequence shown here is derived from an EMBL/GenBank/DDBJ whole genome shotgun (WGS) entry which is preliminary data.</text>
</comment>
<evidence type="ECO:0000259" key="1">
    <source>
        <dbReference type="Pfam" id="PF12697"/>
    </source>
</evidence>
<gene>
    <name evidence="2" type="ORF">Krac_0377</name>
</gene>
<dbReference type="InterPro" id="IPR050471">
    <property type="entry name" value="AB_hydrolase"/>
</dbReference>
<dbReference type="Gene3D" id="3.40.50.1820">
    <property type="entry name" value="alpha/beta hydrolase"/>
    <property type="match status" value="1"/>
</dbReference>
<reference evidence="2 3" key="1">
    <citation type="journal article" date="2011" name="Stand. Genomic Sci.">
        <title>Non-contiguous finished genome sequence and contextual data of the filamentous soil bacterium Ktedonobacter racemifer type strain (SOSP1-21).</title>
        <authorList>
            <person name="Chang Y.J."/>
            <person name="Land M."/>
            <person name="Hauser L."/>
            <person name="Chertkov O."/>
            <person name="Del Rio T.G."/>
            <person name="Nolan M."/>
            <person name="Copeland A."/>
            <person name="Tice H."/>
            <person name="Cheng J.F."/>
            <person name="Lucas S."/>
            <person name="Han C."/>
            <person name="Goodwin L."/>
            <person name="Pitluck S."/>
            <person name="Ivanova N."/>
            <person name="Ovchinikova G."/>
            <person name="Pati A."/>
            <person name="Chen A."/>
            <person name="Palaniappan K."/>
            <person name="Mavromatis K."/>
            <person name="Liolios K."/>
            <person name="Brettin T."/>
            <person name="Fiebig A."/>
            <person name="Rohde M."/>
            <person name="Abt B."/>
            <person name="Goker M."/>
            <person name="Detter J.C."/>
            <person name="Woyke T."/>
            <person name="Bristow J."/>
            <person name="Eisen J.A."/>
            <person name="Markowitz V."/>
            <person name="Hugenholtz P."/>
            <person name="Kyrpides N.C."/>
            <person name="Klenk H.P."/>
            <person name="Lapidus A."/>
        </authorList>
    </citation>
    <scope>NUCLEOTIDE SEQUENCE [LARGE SCALE GENOMIC DNA]</scope>
    <source>
        <strain evidence="3">DSM 44963</strain>
    </source>
</reference>
<evidence type="ECO:0000313" key="2">
    <source>
        <dbReference type="EMBL" id="EFH79859.1"/>
    </source>
</evidence>
<keyword evidence="3" id="KW-1185">Reference proteome</keyword>
<dbReference type="OrthoDB" id="63519at2"/>
<dbReference type="SUPFAM" id="SSF53474">
    <property type="entry name" value="alpha/beta-Hydrolases"/>
    <property type="match status" value="1"/>
</dbReference>
<proteinExistence type="predicted"/>
<dbReference type="EMBL" id="ADVG01000005">
    <property type="protein sequence ID" value="EFH79859.1"/>
    <property type="molecule type" value="Genomic_DNA"/>
</dbReference>
<feature type="domain" description="AB hydrolase-1" evidence="1">
    <location>
        <begin position="24"/>
        <end position="248"/>
    </location>
</feature>
<dbReference type="eggNOG" id="COG0596">
    <property type="taxonomic scope" value="Bacteria"/>
</dbReference>
<dbReference type="GO" id="GO:0004806">
    <property type="term" value="F:triacylglycerol lipase activity"/>
    <property type="evidence" value="ECO:0007669"/>
    <property type="project" value="TreeGrafter"/>
</dbReference>
<dbReference type="InterPro" id="IPR029058">
    <property type="entry name" value="AB_hydrolase_fold"/>
</dbReference>
<dbReference type="Proteomes" id="UP000004508">
    <property type="component" value="Unassembled WGS sequence"/>
</dbReference>
<name>D6U7J8_KTERA</name>
<accession>D6U7J8</accession>
<organism evidence="2 3">
    <name type="scientific">Ktedonobacter racemifer DSM 44963</name>
    <dbReference type="NCBI Taxonomy" id="485913"/>
    <lineage>
        <taxon>Bacteria</taxon>
        <taxon>Bacillati</taxon>
        <taxon>Chloroflexota</taxon>
        <taxon>Ktedonobacteria</taxon>
        <taxon>Ktedonobacterales</taxon>
        <taxon>Ktedonobacteraceae</taxon>
        <taxon>Ktedonobacter</taxon>
    </lineage>
</organism>
<dbReference type="PANTHER" id="PTHR43433:SF5">
    <property type="entry name" value="AB HYDROLASE-1 DOMAIN-CONTAINING PROTEIN"/>
    <property type="match status" value="1"/>
</dbReference>
<dbReference type="Pfam" id="PF12697">
    <property type="entry name" value="Abhydrolase_6"/>
    <property type="match status" value="1"/>
</dbReference>
<protein>
    <submittedName>
        <fullName evidence="2">Alpha/beta hydrolase fold protein</fullName>
    </submittedName>
</protein>
<keyword evidence="2" id="KW-0378">Hydrolase</keyword>
<dbReference type="GO" id="GO:0046503">
    <property type="term" value="P:glycerolipid catabolic process"/>
    <property type="evidence" value="ECO:0007669"/>
    <property type="project" value="TreeGrafter"/>
</dbReference>
<dbReference type="InterPro" id="IPR000073">
    <property type="entry name" value="AB_hydrolase_1"/>
</dbReference>
<dbReference type="AlphaFoldDB" id="D6U7J8"/>
<sequence>MPQVISKDGTIIAYDRSGQGPALILVGGAFQHRAIDPQTVQLAALLAQHFTVFHYDRRGRGDSSDTQPYAVEREIEDLESLINEAGGAAFVFGMSSGGVLALYAAARDLAIKKLALYEPPFNPGDEHARQASEHYTRELTALLSEGRRGDAVALAMTTFGAPAEAVAGMRQTPVWSLFESVAPTLAYDAAIMGDGSVPAERLASITVPTLVIDGGASPSFMHNAAQAVAHAIPNAKLCTLEGQTHDVAPQALAPVLVQFFHA</sequence>
<dbReference type="STRING" id="485913.Krac_0377"/>
<evidence type="ECO:0000313" key="3">
    <source>
        <dbReference type="Proteomes" id="UP000004508"/>
    </source>
</evidence>
<dbReference type="RefSeq" id="WP_007922021.1">
    <property type="nucleotide sequence ID" value="NZ_ADVG01000005.1"/>
</dbReference>
<dbReference type="InParanoid" id="D6U7J8"/>